<evidence type="ECO:0000313" key="2">
    <source>
        <dbReference type="Proteomes" id="UP000289738"/>
    </source>
</evidence>
<gene>
    <name evidence="1" type="ORF">Ahy_A09g044846</name>
</gene>
<dbReference type="Proteomes" id="UP000289738">
    <property type="component" value="Chromosome A09"/>
</dbReference>
<comment type="caution">
    <text evidence="1">The sequence shown here is derived from an EMBL/GenBank/DDBJ whole genome shotgun (WGS) entry which is preliminary data.</text>
</comment>
<name>A0A445BKX6_ARAHY</name>
<sequence>MLKQHRELSMFVRRTIENNEEVGIRPMAPKYILERWSKNIKRRHTNIKSTQDEPLLESRSKRSDDLVFRSHNIYEFMSKSEELTGILHHAFDIVMVEMQEYQETK</sequence>
<accession>A0A445BKX6</accession>
<keyword evidence="2" id="KW-1185">Reference proteome</keyword>
<reference evidence="1 2" key="1">
    <citation type="submission" date="2019-01" db="EMBL/GenBank/DDBJ databases">
        <title>Sequencing of cultivated peanut Arachis hypogaea provides insights into genome evolution and oil improvement.</title>
        <authorList>
            <person name="Chen X."/>
        </authorList>
    </citation>
    <scope>NUCLEOTIDE SEQUENCE [LARGE SCALE GENOMIC DNA]</scope>
    <source>
        <strain evidence="2">cv. Fuhuasheng</strain>
        <tissue evidence="1">Leaves</tissue>
    </source>
</reference>
<evidence type="ECO:0008006" key="3">
    <source>
        <dbReference type="Google" id="ProtNLM"/>
    </source>
</evidence>
<protein>
    <recommendedName>
        <fullName evidence="3">Protein FAR1-RELATED SEQUENCE</fullName>
    </recommendedName>
</protein>
<dbReference type="EMBL" id="SDMP01000009">
    <property type="protein sequence ID" value="RYR39343.1"/>
    <property type="molecule type" value="Genomic_DNA"/>
</dbReference>
<organism evidence="1 2">
    <name type="scientific">Arachis hypogaea</name>
    <name type="common">Peanut</name>
    <dbReference type="NCBI Taxonomy" id="3818"/>
    <lineage>
        <taxon>Eukaryota</taxon>
        <taxon>Viridiplantae</taxon>
        <taxon>Streptophyta</taxon>
        <taxon>Embryophyta</taxon>
        <taxon>Tracheophyta</taxon>
        <taxon>Spermatophyta</taxon>
        <taxon>Magnoliopsida</taxon>
        <taxon>eudicotyledons</taxon>
        <taxon>Gunneridae</taxon>
        <taxon>Pentapetalae</taxon>
        <taxon>rosids</taxon>
        <taxon>fabids</taxon>
        <taxon>Fabales</taxon>
        <taxon>Fabaceae</taxon>
        <taxon>Papilionoideae</taxon>
        <taxon>50 kb inversion clade</taxon>
        <taxon>dalbergioids sensu lato</taxon>
        <taxon>Dalbergieae</taxon>
        <taxon>Pterocarpus clade</taxon>
        <taxon>Arachis</taxon>
    </lineage>
</organism>
<dbReference type="AlphaFoldDB" id="A0A445BKX6"/>
<proteinExistence type="predicted"/>
<evidence type="ECO:0000313" key="1">
    <source>
        <dbReference type="EMBL" id="RYR39343.1"/>
    </source>
</evidence>